<dbReference type="Proteomes" id="UP001596481">
    <property type="component" value="Unassembled WGS sequence"/>
</dbReference>
<evidence type="ECO:0008006" key="3">
    <source>
        <dbReference type="Google" id="ProtNLM"/>
    </source>
</evidence>
<organism evidence="1 2">
    <name type="scientific">Haloferax namakaokahaiae</name>
    <dbReference type="NCBI Taxonomy" id="1748331"/>
    <lineage>
        <taxon>Archaea</taxon>
        <taxon>Methanobacteriati</taxon>
        <taxon>Methanobacteriota</taxon>
        <taxon>Stenosarchaea group</taxon>
        <taxon>Halobacteria</taxon>
        <taxon>Halobacteriales</taxon>
        <taxon>Haloferacaceae</taxon>
        <taxon>Haloferax</taxon>
    </lineage>
</organism>
<evidence type="ECO:0000313" key="1">
    <source>
        <dbReference type="EMBL" id="MFC7203048.1"/>
    </source>
</evidence>
<proteinExistence type="predicted"/>
<evidence type="ECO:0000313" key="2">
    <source>
        <dbReference type="Proteomes" id="UP001596481"/>
    </source>
</evidence>
<reference evidence="1 2" key="1">
    <citation type="journal article" date="2019" name="Int. J. Syst. Evol. Microbiol.">
        <title>The Global Catalogue of Microorganisms (GCM) 10K type strain sequencing project: providing services to taxonomists for standard genome sequencing and annotation.</title>
        <authorList>
            <consortium name="The Broad Institute Genomics Platform"/>
            <consortium name="The Broad Institute Genome Sequencing Center for Infectious Disease"/>
            <person name="Wu L."/>
            <person name="Ma J."/>
        </authorList>
    </citation>
    <scope>NUCLEOTIDE SEQUENCE [LARGE SCALE GENOMIC DNA]</scope>
    <source>
        <strain evidence="1 2">DSM 29988</strain>
    </source>
</reference>
<sequence>MRETPPVTEPQAETRITCERTNGYSVKAGAHYYEWCPFCGHRTNTGDTHDIEIQLNN</sequence>
<comment type="caution">
    <text evidence="1">The sequence shown here is derived from an EMBL/GenBank/DDBJ whole genome shotgun (WGS) entry which is preliminary data.</text>
</comment>
<name>A0ABD5ZDT2_9EURY</name>
<dbReference type="RefSeq" id="WP_390222363.1">
    <property type="nucleotide sequence ID" value="NZ_JBHTAA010000002.1"/>
</dbReference>
<dbReference type="AlphaFoldDB" id="A0ABD5ZDT2"/>
<protein>
    <recommendedName>
        <fullName evidence="3">Small CPxCG-related zinc finger protein</fullName>
    </recommendedName>
</protein>
<dbReference type="EMBL" id="JBHTAA010000002">
    <property type="protein sequence ID" value="MFC7203048.1"/>
    <property type="molecule type" value="Genomic_DNA"/>
</dbReference>
<gene>
    <name evidence="1" type="ORF">ACFQJC_05955</name>
</gene>
<accession>A0ABD5ZDT2</accession>
<keyword evidence="2" id="KW-1185">Reference proteome</keyword>